<proteinExistence type="predicted"/>
<evidence type="ECO:0008006" key="4">
    <source>
        <dbReference type="Google" id="ProtNLM"/>
    </source>
</evidence>
<reference evidence="2 3" key="1">
    <citation type="submission" date="2019-06" db="EMBL/GenBank/DDBJ databases">
        <title>Description of Kitasatospora acidophila sp. nov. isolated from pine grove soil, and reclassification of Streptomyces novaecaesareae to Kitasatospora novaeceasareae comb. nov.</title>
        <authorList>
            <person name="Kim M.J."/>
        </authorList>
    </citation>
    <scope>NUCLEOTIDE SEQUENCE [LARGE SCALE GENOMIC DNA]</scope>
    <source>
        <strain evidence="2 3">MMS16-CNU292</strain>
    </source>
</reference>
<comment type="caution">
    <text evidence="2">The sequence shown here is derived from an EMBL/GenBank/DDBJ whole genome shotgun (WGS) entry which is preliminary data.</text>
</comment>
<evidence type="ECO:0000313" key="2">
    <source>
        <dbReference type="EMBL" id="TQF02410.1"/>
    </source>
</evidence>
<protein>
    <recommendedName>
        <fullName evidence="4">Butirosin biosynthesis protein H N-terminal domain-containing protein</fullName>
    </recommendedName>
</protein>
<dbReference type="OrthoDB" id="4092138at2"/>
<gene>
    <name evidence="2" type="ORF">E6W39_09185</name>
</gene>
<sequence>MESEILESEILERYDDVAVNCLTGCYSALAGMLGRPVPEQAVFERGGGYLFQAGLDEAGYPEYIFPVEEVGSLGMTRSGFGMHKEPIDFTDPGRQLADLLARFRGVVVWVNTAHLRYAEVYRDNAPYLHAVLIEDIAADRSHVTLLDTLVVGANPFACRARLTLTDLVGAAGDRIKSDAHDGMGYFYAAADEGPRPAGQVPGAEPGSAPRSQSHGGPGAGSGPGQLELGSQLADQAERFFAEERFHGAIRRYQELCEACFADGPERAAVGARRLFHHANVLYAVPSLALMGRSLQVAGARAGSLALHEEAVRHWHAMGVLALRFEATGAASVLSRITQRFAQLDDVTGRLWESLRRA</sequence>
<accession>A0A540W087</accession>
<evidence type="ECO:0000313" key="3">
    <source>
        <dbReference type="Proteomes" id="UP000319103"/>
    </source>
</evidence>
<feature type="region of interest" description="Disordered" evidence="1">
    <location>
        <begin position="196"/>
        <end position="227"/>
    </location>
</feature>
<keyword evidence="3" id="KW-1185">Reference proteome</keyword>
<organism evidence="2 3">
    <name type="scientific">Kitasatospora acidiphila</name>
    <dbReference type="NCBI Taxonomy" id="2567942"/>
    <lineage>
        <taxon>Bacteria</taxon>
        <taxon>Bacillati</taxon>
        <taxon>Actinomycetota</taxon>
        <taxon>Actinomycetes</taxon>
        <taxon>Kitasatosporales</taxon>
        <taxon>Streptomycetaceae</taxon>
        <taxon>Kitasatospora</taxon>
    </lineage>
</organism>
<dbReference type="EMBL" id="VIGB01000003">
    <property type="protein sequence ID" value="TQF02410.1"/>
    <property type="molecule type" value="Genomic_DNA"/>
</dbReference>
<dbReference type="Proteomes" id="UP000319103">
    <property type="component" value="Unassembled WGS sequence"/>
</dbReference>
<evidence type="ECO:0000256" key="1">
    <source>
        <dbReference type="SAM" id="MobiDB-lite"/>
    </source>
</evidence>
<dbReference type="RefSeq" id="WP_141633104.1">
    <property type="nucleotide sequence ID" value="NZ_VIGB01000003.1"/>
</dbReference>
<dbReference type="AlphaFoldDB" id="A0A540W087"/>
<name>A0A540W087_9ACTN</name>